<accession>A0A2N9IEC5</accession>
<reference evidence="2" key="1">
    <citation type="submission" date="2018-02" db="EMBL/GenBank/DDBJ databases">
        <authorList>
            <person name="Cohen D.B."/>
            <person name="Kent A.D."/>
        </authorList>
    </citation>
    <scope>NUCLEOTIDE SEQUENCE</scope>
</reference>
<evidence type="ECO:0000313" key="2">
    <source>
        <dbReference type="EMBL" id="SPD22433.1"/>
    </source>
</evidence>
<dbReference type="PANTHER" id="PTHR46951">
    <property type="entry name" value="BED-TYPE DOMAIN-CONTAINING PROTEIN"/>
    <property type="match status" value="1"/>
</dbReference>
<evidence type="ECO:0008006" key="3">
    <source>
        <dbReference type="Google" id="ProtNLM"/>
    </source>
</evidence>
<dbReference type="InterPro" id="IPR012337">
    <property type="entry name" value="RNaseH-like_sf"/>
</dbReference>
<feature type="region of interest" description="Disordered" evidence="1">
    <location>
        <begin position="1"/>
        <end position="44"/>
    </location>
</feature>
<sequence>MSSDDFGIGSGSGSSPTTPTGSSPGVSTLKKRRNSVGSRLDPGWEHGIEVDGKLKVKYRYCGMIHSGGIYWHKHHLAGTRENTEPCSKVPEDVRKKFLDILKGLTEESFKKKRSLMLDVDDDDDDDEDVEQEVAKSKSKSKGKGIFLDRAATPLIKVLRLVDSDEPPAMGFLYEAMDRAREKIISNFNNVQRSYQPVLDIIDARWQIQLNRPLHCAGYFLNPHFHYNPNFKVDADIKYGLYTCMQRLVPDAHDRAKIEDQFDNFNKAKGLFGLEAAKVSRNRKTPGKYFAKFLCHLKL</sequence>
<proteinExistence type="predicted"/>
<organism evidence="2">
    <name type="scientific">Fagus sylvatica</name>
    <name type="common">Beechnut</name>
    <dbReference type="NCBI Taxonomy" id="28930"/>
    <lineage>
        <taxon>Eukaryota</taxon>
        <taxon>Viridiplantae</taxon>
        <taxon>Streptophyta</taxon>
        <taxon>Embryophyta</taxon>
        <taxon>Tracheophyta</taxon>
        <taxon>Spermatophyta</taxon>
        <taxon>Magnoliopsida</taxon>
        <taxon>eudicotyledons</taxon>
        <taxon>Gunneridae</taxon>
        <taxon>Pentapetalae</taxon>
        <taxon>rosids</taxon>
        <taxon>fabids</taxon>
        <taxon>Fagales</taxon>
        <taxon>Fagaceae</taxon>
        <taxon>Fagus</taxon>
    </lineage>
</organism>
<name>A0A2N9IEC5_FAGSY</name>
<dbReference type="AlphaFoldDB" id="A0A2N9IEC5"/>
<dbReference type="EMBL" id="OIVN01005437">
    <property type="protein sequence ID" value="SPD22433.1"/>
    <property type="molecule type" value="Genomic_DNA"/>
</dbReference>
<dbReference type="PANTHER" id="PTHR46951:SF2">
    <property type="entry name" value="BED-TYPE DOMAIN-CONTAINING PROTEIN"/>
    <property type="match status" value="1"/>
</dbReference>
<protein>
    <recommendedName>
        <fullName evidence="3">BED-type domain-containing protein</fullName>
    </recommendedName>
</protein>
<dbReference type="SUPFAM" id="SSF53098">
    <property type="entry name" value="Ribonuclease H-like"/>
    <property type="match status" value="1"/>
</dbReference>
<feature type="compositionally biased region" description="Low complexity" evidence="1">
    <location>
        <begin position="13"/>
        <end position="28"/>
    </location>
</feature>
<gene>
    <name evidence="2" type="ORF">FSB_LOCUS50315</name>
</gene>
<evidence type="ECO:0000256" key="1">
    <source>
        <dbReference type="SAM" id="MobiDB-lite"/>
    </source>
</evidence>